<dbReference type="GO" id="GO:0005524">
    <property type="term" value="F:ATP binding"/>
    <property type="evidence" value="ECO:0007669"/>
    <property type="project" value="UniProtKB-KW"/>
</dbReference>
<dbReference type="GO" id="GO:0006298">
    <property type="term" value="P:mismatch repair"/>
    <property type="evidence" value="ECO:0007669"/>
    <property type="project" value="InterPro"/>
</dbReference>
<dbReference type="PROSITE" id="PS00486">
    <property type="entry name" value="DNA_MISMATCH_REPAIR_2"/>
    <property type="match status" value="1"/>
</dbReference>
<dbReference type="GO" id="GO:0007131">
    <property type="term" value="P:reciprocal meiotic recombination"/>
    <property type="evidence" value="ECO:0007669"/>
    <property type="project" value="TreeGrafter"/>
</dbReference>
<evidence type="ECO:0000256" key="2">
    <source>
        <dbReference type="ARBA" id="ARBA00022741"/>
    </source>
</evidence>
<dbReference type="AlphaFoldDB" id="A0A8J5XP09"/>
<organism evidence="7 8">
    <name type="scientific">Diacronema lutheri</name>
    <name type="common">Unicellular marine alga</name>
    <name type="synonym">Monochrysis lutheri</name>
    <dbReference type="NCBI Taxonomy" id="2081491"/>
    <lineage>
        <taxon>Eukaryota</taxon>
        <taxon>Haptista</taxon>
        <taxon>Haptophyta</taxon>
        <taxon>Pavlovophyceae</taxon>
        <taxon>Pavlovales</taxon>
        <taxon>Pavlovaceae</taxon>
        <taxon>Diacronema</taxon>
    </lineage>
</organism>
<dbReference type="PANTHER" id="PTHR11361:SF21">
    <property type="entry name" value="MUTS PROTEIN HOMOLOG 4"/>
    <property type="match status" value="1"/>
</dbReference>
<keyword evidence="4" id="KW-0238">DNA-binding</keyword>
<dbReference type="InterPro" id="IPR027417">
    <property type="entry name" value="P-loop_NTPase"/>
</dbReference>
<evidence type="ECO:0000256" key="5">
    <source>
        <dbReference type="ARBA" id="ARBA00023254"/>
    </source>
</evidence>
<dbReference type="Gene3D" id="3.30.420.110">
    <property type="entry name" value="MutS, connector domain"/>
    <property type="match status" value="1"/>
</dbReference>
<dbReference type="EMBL" id="JAGTXO010000010">
    <property type="protein sequence ID" value="KAG8465512.1"/>
    <property type="molecule type" value="Genomic_DNA"/>
</dbReference>
<keyword evidence="8" id="KW-1185">Reference proteome</keyword>
<comment type="caution">
    <text evidence="7">The sequence shown here is derived from an EMBL/GenBank/DDBJ whole genome shotgun (WGS) entry which is preliminary data.</text>
</comment>
<dbReference type="PIRSF" id="PIRSF005813">
    <property type="entry name" value="MSH2"/>
    <property type="match status" value="1"/>
</dbReference>
<evidence type="ECO:0000256" key="3">
    <source>
        <dbReference type="ARBA" id="ARBA00022840"/>
    </source>
</evidence>
<dbReference type="OMA" id="KMTMLYK"/>
<name>A0A8J5XP09_DIALT</name>
<evidence type="ECO:0000313" key="8">
    <source>
        <dbReference type="Proteomes" id="UP000751190"/>
    </source>
</evidence>
<dbReference type="Gene3D" id="1.10.1420.10">
    <property type="match status" value="2"/>
</dbReference>
<dbReference type="GO" id="GO:0005634">
    <property type="term" value="C:nucleus"/>
    <property type="evidence" value="ECO:0007669"/>
    <property type="project" value="TreeGrafter"/>
</dbReference>
<dbReference type="Pfam" id="PF05192">
    <property type="entry name" value="MutS_III"/>
    <property type="match status" value="1"/>
</dbReference>
<dbReference type="Pfam" id="PF00488">
    <property type="entry name" value="MutS_V"/>
    <property type="match status" value="1"/>
</dbReference>
<dbReference type="SMART" id="SM00534">
    <property type="entry name" value="MUTSac"/>
    <property type="match status" value="1"/>
</dbReference>
<comment type="similarity">
    <text evidence="1">Belongs to the DNA mismatch repair MutS family.</text>
</comment>
<dbReference type="Gene3D" id="3.40.50.300">
    <property type="entry name" value="P-loop containing nucleotide triphosphate hydrolases"/>
    <property type="match status" value="1"/>
</dbReference>
<dbReference type="InterPro" id="IPR036678">
    <property type="entry name" value="MutS_con_dom_sf"/>
</dbReference>
<evidence type="ECO:0000256" key="4">
    <source>
        <dbReference type="ARBA" id="ARBA00023125"/>
    </source>
</evidence>
<dbReference type="SUPFAM" id="SSF52540">
    <property type="entry name" value="P-loop containing nucleoside triphosphate hydrolases"/>
    <property type="match status" value="1"/>
</dbReference>
<evidence type="ECO:0000259" key="6">
    <source>
        <dbReference type="PROSITE" id="PS00486"/>
    </source>
</evidence>
<dbReference type="InterPro" id="IPR045076">
    <property type="entry name" value="MutS"/>
</dbReference>
<dbReference type="InterPro" id="IPR011184">
    <property type="entry name" value="DNA_mismatch_repair_Msh2"/>
</dbReference>
<accession>A0A8J5XP09</accession>
<dbReference type="InterPro" id="IPR007696">
    <property type="entry name" value="DNA_mismatch_repair_MutS_core"/>
</dbReference>
<keyword evidence="2" id="KW-0547">Nucleotide-binding</keyword>
<proteinExistence type="inferred from homology"/>
<dbReference type="Proteomes" id="UP000751190">
    <property type="component" value="Unassembled WGS sequence"/>
</dbReference>
<dbReference type="SUPFAM" id="SSF48334">
    <property type="entry name" value="DNA repair protein MutS, domain III"/>
    <property type="match status" value="1"/>
</dbReference>
<dbReference type="OrthoDB" id="276261at2759"/>
<dbReference type="InterPro" id="IPR036187">
    <property type="entry name" value="DNA_mismatch_repair_MutS_sf"/>
</dbReference>
<dbReference type="PANTHER" id="PTHR11361">
    <property type="entry name" value="DNA MISMATCH REPAIR PROTEIN MUTS FAMILY MEMBER"/>
    <property type="match status" value="1"/>
</dbReference>
<dbReference type="GO" id="GO:0030983">
    <property type="term" value="F:mismatched DNA binding"/>
    <property type="evidence" value="ECO:0007669"/>
    <property type="project" value="InterPro"/>
</dbReference>
<keyword evidence="5" id="KW-0469">Meiosis</keyword>
<reference evidence="7" key="1">
    <citation type="submission" date="2021-05" db="EMBL/GenBank/DDBJ databases">
        <title>The genome of the haptophyte Pavlova lutheri (Diacronema luteri, Pavlovales) - a model for lipid biosynthesis in eukaryotic algae.</title>
        <authorList>
            <person name="Hulatt C.J."/>
            <person name="Posewitz M.C."/>
        </authorList>
    </citation>
    <scope>NUCLEOTIDE SEQUENCE</scope>
    <source>
        <strain evidence="7">NIVA-4/92</strain>
    </source>
</reference>
<dbReference type="SMART" id="SM00533">
    <property type="entry name" value="MUTSd"/>
    <property type="match status" value="1"/>
</dbReference>
<evidence type="ECO:0000256" key="1">
    <source>
        <dbReference type="ARBA" id="ARBA00006271"/>
    </source>
</evidence>
<dbReference type="GO" id="GO:0140664">
    <property type="term" value="F:ATP-dependent DNA damage sensor activity"/>
    <property type="evidence" value="ECO:0007669"/>
    <property type="project" value="InterPro"/>
</dbReference>
<dbReference type="InterPro" id="IPR000432">
    <property type="entry name" value="DNA_mismatch_repair_MutS_C"/>
</dbReference>
<gene>
    <name evidence="7" type="ORF">KFE25_002819</name>
</gene>
<keyword evidence="3" id="KW-0067">ATP-binding</keyword>
<feature type="domain" description="DNA mismatch repair proteins mutS family" evidence="6">
    <location>
        <begin position="644"/>
        <end position="660"/>
    </location>
</feature>
<evidence type="ECO:0000313" key="7">
    <source>
        <dbReference type="EMBL" id="KAG8465512.1"/>
    </source>
</evidence>
<sequence length="829" mass="88721">MPPPMGDAPGAGGRPSGSIVALVENSRREVGLATCDLDAAPTISLAQVSDDKFYTRSLSLLGRFDARVLLFCHGSAARGDKDPSGGLLRAIARLDDGPLHVEPLSRKYFDEAKGLEIVRDVALRDDAVAVEKEVAPMFLALAAVSALVEYCRWKLNVLVQASRSIRIDIVQVDGYMLLDSATLANLEVLSNPRTGDDKRCLLGVLNRCRTRGGQRLLRTSLRMPLCDLPSIRARQQCVRALLSCQRLFEDTARVLARFGDFDAILRALVTPPASGAASGASPVAAAQSRCVARVRALLKLRHALGLAAELHAALEPAEGEPQAESAILASCAEQLRRPSISALVELIERVVRPEASAGKASSGPAALVSVVRDGVDPVLDHTRRVWEQGYADLHALVEHYNEHFGRPAFALAHSARRGFHLTAAVDVEPELPRTFIHVARASKRTLGCSTEQLEQINARMTKTNHEILLLTDRVLEGVLAEVRADVRLLYLLAESVSLLDMLLALAELAATADGEYTCPEITDGGPLVVRNGRHVLIEHLRAVDELVPNSLYLSEASNLLVLTGANMSGKSTMLQQSMLLVILAQVGAMVPAAFASVPVFGRLLSRLGSADCLESNASTFTVEMVEVAYIARALGAHDQPPPRALVVVDELGRGTSNAEGLAIAWATAELLAGCGRAYTLFATHFLQLDCLAQLYPNVRCYNMAVAQDVARKRFHMLHRMSEGSASHADYLTGMLAETAGIPASVIERARRIAASLSDGTWSAVPAGNAADDVQRLGEKCLNLQFSTLGHDAIRRMLGELQAEAERLAAAGELPPRAGAGGGAGSHARG</sequence>
<protein>
    <recommendedName>
        <fullName evidence="6">DNA mismatch repair proteins mutS family domain-containing protein</fullName>
    </recommendedName>
</protein>